<keyword evidence="2" id="KW-0813">Transport</keyword>
<dbReference type="InterPro" id="IPR032817">
    <property type="entry name" value="Mon2_C"/>
</dbReference>
<keyword evidence="3" id="KW-0653">Protein transport</keyword>
<evidence type="ECO:0000256" key="2">
    <source>
        <dbReference type="ARBA" id="ARBA00022448"/>
    </source>
</evidence>
<sequence length="1702" mass="187089">MTAQLLASELTTLIQDTKRKNTDIRVVCERILTNDADLTKARRQKSHLTTLKLYQTPQSLNSQLVTLSLMGDSLQANYFRDLKRRPNFVRPLLLACASKNGKFAGTAITSLQRLVISNGLAVETLKDTLEVLRECTGLAQDIQLKILQIVSSLLQNYSSYVQKDLLVLAVHICCILASKATVTSNTAAATLQQLVVGVLGEVVKEDEVSKDNDFVAEVPIEDGSISVMPAALDAYRLLDDICLLLEGNRPAFLQATSVAPNLGMELVEAMIASHPATVASHPELVHILRTRLLPFVIRIISETKPFPITVRAIRLLPIVFSNMLSALPAECEIILSLLNHMLDPDSSVGWKRVLCMEVFRAVHSDSSLMRSIYAHFDEQDGKRNVVKDHLAMLVKISAEKPTIIGLGSQSTIPASSGQTEEELNEIAAIQADGIGGTIGVAMTLRSSTAPGISARLSVMRVSCLEQLDKSDAPQIPPAYLYTLVLTCINQFSENVARFLLPFTVPPELRSKKRFKQTMIDSPRPETPDGDKSDDQRPNLERATSGNISKVPLNPLSLEGHPKQNQIKTSASMIEACWPALLAAYSTFLHAALDSEYYHALIRSFQKFTHVAGLLRLSTPRDAFLTALGKNAVPSSIISIQSTPRMPSVSEMKDGRRGSKTPLPLTPAQESRSEGTLASLNTRNLLCLRALLNLGIALGPVLQAAWSILLETLQQADLIINHVHSQRRHSRAESANAPATPSDADLLGDIGSEIAAVRIAANRMLESSADLPEEAFLDIVASVSSLLRNLTDTDPSPELPLPTPGPKGQATPPTTLGGSQDPRANLFVVENLGKIIEYNKFRFQEHTTQHNGWHIFVNSLLGIISASHFDTEIRVRAAQGLDDLIALTASPETSLLTRDEMRQEGLVAISRQIESLNRKRKKQNPGKACELDIQFMSLETLRSLLEQFGDSLVSGWSEVFTIINSVFQEPVPQAEATTNKLETKIAKSVLAKSPKLTRSSFGSLQLICSDFLSSVPRECLTILLDTIHSFCLQQDDFNISLTSTSLFCNVSDYLWQGEDDLHLDAVCGDETPDLKSIEIQSFENIKAEMLLRSLLLLVEVTIDERLEIRHGAIHAVFRIFDTCGEKLSPNDWLVALRQVILSLFRHNQESFSIATVSDGQDSTTLSWNDAAVVLLDNTAVLLGSNINVLLSKNDFSVIWSDLLVHLRAFVDRKNLVVSANVFLMLEKVLANIQDTNRPNFVECAKLTWNLWEEGNPAEHYSPGKRETSNQAASSAYLHCLAAMRPLLASNLTLERLKIILDQLQICASRSSQTNYSDDVEALTALQTQIILHLESLNDDVPGSISQIIIATAYFITLPFTQDPQGTGKGGPTFIALSKAVMEVLGRLILRHANTPDIYEDGSFLAAIKALALPISLKYKWRNESKLPNTWQQATTTALDILAATIPVQSRIGDDSSDGPDIWTSILSVADHIAKASEAQLSKPIAEAPKDQSFDIASFERIYSLIVPALGSSTIPHRLRRMFAKFLFENSLIHTPHPDDLPEVDSLEIIANLKSVHIGRTNRLLPSRRSRIAYVCLDKLADLVSTHDGSPARVALAQAAAPYLILRVGIVLKAYVLDQPLRGNMPIPASQKKELLYVLRQAVELRSEHKAIPDAPGIKSTEKKHLYRIYGLVNRALNVGGKDPAVYNALMRIVEVCSLDFGLD</sequence>
<dbReference type="GO" id="GO:0015031">
    <property type="term" value="P:protein transport"/>
    <property type="evidence" value="ECO:0007669"/>
    <property type="project" value="UniProtKB-KW"/>
</dbReference>
<dbReference type="InterPro" id="IPR032629">
    <property type="entry name" value="DCB_dom"/>
</dbReference>
<feature type="region of interest" description="Disordered" evidence="4">
    <location>
        <begin position="513"/>
        <end position="561"/>
    </location>
</feature>
<reference evidence="8" key="1">
    <citation type="submission" date="2021-03" db="EMBL/GenBank/DDBJ databases">
        <authorList>
            <person name="Tagirdzhanova G."/>
        </authorList>
    </citation>
    <scope>NUCLEOTIDE SEQUENCE</scope>
</reference>
<feature type="region of interest" description="Disordered" evidence="4">
    <location>
        <begin position="790"/>
        <end position="820"/>
    </location>
</feature>
<dbReference type="PANTHER" id="PTHR10663:SF333">
    <property type="entry name" value="PROTEIN MON2 HOMOLOG"/>
    <property type="match status" value="1"/>
</dbReference>
<name>A0A8H3EGL5_9LECA</name>
<dbReference type="OrthoDB" id="294853at2759"/>
<evidence type="ECO:0000256" key="4">
    <source>
        <dbReference type="SAM" id="MobiDB-lite"/>
    </source>
</evidence>
<feature type="compositionally biased region" description="Basic and acidic residues" evidence="4">
    <location>
        <begin position="522"/>
        <end position="539"/>
    </location>
</feature>
<gene>
    <name evidence="8" type="ORF">GOMPHAMPRED_000420</name>
</gene>
<dbReference type="Pfam" id="PF16213">
    <property type="entry name" value="DCB"/>
    <property type="match status" value="1"/>
</dbReference>
<dbReference type="PANTHER" id="PTHR10663">
    <property type="entry name" value="GUANYL-NUCLEOTIDE EXCHANGE FACTOR"/>
    <property type="match status" value="1"/>
</dbReference>
<accession>A0A8H3EGL5</accession>
<dbReference type="InterPro" id="IPR032691">
    <property type="entry name" value="Mon2/Sec7/BIG1-like_HUS"/>
</dbReference>
<dbReference type="InterPro" id="IPR016024">
    <property type="entry name" value="ARM-type_fold"/>
</dbReference>
<comment type="similarity">
    <text evidence="1">Belongs to the MON2 family.</text>
</comment>
<dbReference type="Pfam" id="PF12783">
    <property type="entry name" value="Sec7-like_HUS"/>
    <property type="match status" value="1"/>
</dbReference>
<feature type="region of interest" description="Disordered" evidence="4">
    <location>
        <begin position="643"/>
        <end position="673"/>
    </location>
</feature>
<dbReference type="SUPFAM" id="SSF48371">
    <property type="entry name" value="ARM repeat"/>
    <property type="match status" value="1"/>
</dbReference>
<dbReference type="EMBL" id="CAJPDQ010000001">
    <property type="protein sequence ID" value="CAF9903602.1"/>
    <property type="molecule type" value="Genomic_DNA"/>
</dbReference>
<evidence type="ECO:0000313" key="9">
    <source>
        <dbReference type="Proteomes" id="UP000664169"/>
    </source>
</evidence>
<feature type="domain" description="Mon2/Sec7/BIG1-like HUS" evidence="5">
    <location>
        <begin position="231"/>
        <end position="385"/>
    </location>
</feature>
<evidence type="ECO:0000259" key="6">
    <source>
        <dbReference type="Pfam" id="PF16206"/>
    </source>
</evidence>
<protein>
    <recommendedName>
        <fullName evidence="10">Endosomal peripheral membrane protein</fullName>
    </recommendedName>
</protein>
<feature type="domain" description="Mon2/Sec7/BIG1-like dimerisation and cyclophilin-binding" evidence="7">
    <location>
        <begin position="4"/>
        <end position="206"/>
    </location>
</feature>
<evidence type="ECO:0008006" key="10">
    <source>
        <dbReference type="Google" id="ProtNLM"/>
    </source>
</evidence>
<evidence type="ECO:0000259" key="7">
    <source>
        <dbReference type="Pfam" id="PF16213"/>
    </source>
</evidence>
<proteinExistence type="inferred from homology"/>
<evidence type="ECO:0000259" key="5">
    <source>
        <dbReference type="Pfam" id="PF12783"/>
    </source>
</evidence>
<comment type="caution">
    <text evidence="8">The sequence shown here is derived from an EMBL/GenBank/DDBJ whole genome shotgun (WGS) entry which is preliminary data.</text>
</comment>
<organism evidence="8 9">
    <name type="scientific">Gomphillus americanus</name>
    <dbReference type="NCBI Taxonomy" id="1940652"/>
    <lineage>
        <taxon>Eukaryota</taxon>
        <taxon>Fungi</taxon>
        <taxon>Dikarya</taxon>
        <taxon>Ascomycota</taxon>
        <taxon>Pezizomycotina</taxon>
        <taxon>Lecanoromycetes</taxon>
        <taxon>OSLEUM clade</taxon>
        <taxon>Ostropomycetidae</taxon>
        <taxon>Ostropales</taxon>
        <taxon>Graphidaceae</taxon>
        <taxon>Gomphilloideae</taxon>
        <taxon>Gomphillus</taxon>
    </lineage>
</organism>
<keyword evidence="9" id="KW-1185">Reference proteome</keyword>
<feature type="domain" description="Mon2 C-terminal" evidence="6">
    <location>
        <begin position="1009"/>
        <end position="1237"/>
    </location>
</feature>
<dbReference type="Proteomes" id="UP000664169">
    <property type="component" value="Unassembled WGS sequence"/>
</dbReference>
<evidence type="ECO:0000313" key="8">
    <source>
        <dbReference type="EMBL" id="CAF9903602.1"/>
    </source>
</evidence>
<evidence type="ECO:0000256" key="3">
    <source>
        <dbReference type="ARBA" id="ARBA00022927"/>
    </source>
</evidence>
<dbReference type="GO" id="GO:0005794">
    <property type="term" value="C:Golgi apparatus"/>
    <property type="evidence" value="ECO:0007669"/>
    <property type="project" value="UniProtKB-ARBA"/>
</dbReference>
<dbReference type="Pfam" id="PF16206">
    <property type="entry name" value="Mon2_C"/>
    <property type="match status" value="1"/>
</dbReference>
<evidence type="ECO:0000256" key="1">
    <source>
        <dbReference type="ARBA" id="ARBA00008144"/>
    </source>
</evidence>